<organism evidence="3 4">
    <name type="scientific">Periplaneta americana</name>
    <name type="common">American cockroach</name>
    <name type="synonym">Blatta americana</name>
    <dbReference type="NCBI Taxonomy" id="6978"/>
    <lineage>
        <taxon>Eukaryota</taxon>
        <taxon>Metazoa</taxon>
        <taxon>Ecdysozoa</taxon>
        <taxon>Arthropoda</taxon>
        <taxon>Hexapoda</taxon>
        <taxon>Insecta</taxon>
        <taxon>Pterygota</taxon>
        <taxon>Neoptera</taxon>
        <taxon>Polyneoptera</taxon>
        <taxon>Dictyoptera</taxon>
        <taxon>Blattodea</taxon>
        <taxon>Blattoidea</taxon>
        <taxon>Blattidae</taxon>
        <taxon>Blattinae</taxon>
        <taxon>Periplaneta</taxon>
    </lineage>
</organism>
<gene>
    <name evidence="3" type="ORF">ANN_04743</name>
</gene>
<evidence type="ECO:0000313" key="3">
    <source>
        <dbReference type="EMBL" id="KAJ4443093.1"/>
    </source>
</evidence>
<sequence length="274" mass="32843">MLPLGWDSKDEKGRKLRIVSENTQIHCLMELKRPILPKKNCKHEQRKLLIEEEEEEEEEEEGRRRRRRRRRIFCGPLEKELRKRLVKCFVWSVALYGEGTWTLRRNEEKRIEAFEMWMWRRTVHVKWTDRIRNKIVFEKVRVDTECYEQILLKMAAARETRIRLTALLDDGYSISQAADRLGMAKATAKRWARRYLETGAVERRRRYRRPSVSTGREDRALLRIRERNPFMSARQLLTDSRFPGGRKTVGNRLKAAGIRTIELLVNNLLQRSKP</sequence>
<protein>
    <recommendedName>
        <fullName evidence="5">Transposase</fullName>
    </recommendedName>
</protein>
<reference evidence="3 4" key="1">
    <citation type="journal article" date="2022" name="Allergy">
        <title>Genome assembly and annotation of Periplaneta americana reveal a comprehensive cockroach allergen profile.</title>
        <authorList>
            <person name="Wang L."/>
            <person name="Xiong Q."/>
            <person name="Saelim N."/>
            <person name="Wang L."/>
            <person name="Nong W."/>
            <person name="Wan A.T."/>
            <person name="Shi M."/>
            <person name="Liu X."/>
            <person name="Cao Q."/>
            <person name="Hui J.H.L."/>
            <person name="Sookrung N."/>
            <person name="Leung T.F."/>
            <person name="Tungtrongchitr A."/>
            <person name="Tsui S.K.W."/>
        </authorList>
    </citation>
    <scope>NUCLEOTIDE SEQUENCE [LARGE SCALE GENOMIC DNA]</scope>
    <source>
        <strain evidence="3">PWHHKU_190912</strain>
    </source>
</reference>
<comment type="subcellular location">
    <subcellularLocation>
        <location evidence="1">Nucleus</location>
    </subcellularLocation>
</comment>
<feature type="coiled-coil region" evidence="2">
    <location>
        <begin position="38"/>
        <end position="70"/>
    </location>
</feature>
<evidence type="ECO:0000256" key="1">
    <source>
        <dbReference type="ARBA" id="ARBA00004123"/>
    </source>
</evidence>
<accession>A0ABQ8TA25</accession>
<proteinExistence type="predicted"/>
<keyword evidence="4" id="KW-1185">Reference proteome</keyword>
<dbReference type="Proteomes" id="UP001148838">
    <property type="component" value="Unassembled WGS sequence"/>
</dbReference>
<evidence type="ECO:0000256" key="2">
    <source>
        <dbReference type="SAM" id="Coils"/>
    </source>
</evidence>
<name>A0ABQ8TA25_PERAM</name>
<evidence type="ECO:0008006" key="5">
    <source>
        <dbReference type="Google" id="ProtNLM"/>
    </source>
</evidence>
<keyword evidence="2" id="KW-0175">Coiled coil</keyword>
<dbReference type="SUPFAM" id="SSF46689">
    <property type="entry name" value="Homeodomain-like"/>
    <property type="match status" value="1"/>
</dbReference>
<dbReference type="InterPro" id="IPR009057">
    <property type="entry name" value="Homeodomain-like_sf"/>
</dbReference>
<dbReference type="EMBL" id="JAJSOF020000013">
    <property type="protein sequence ID" value="KAJ4443093.1"/>
    <property type="molecule type" value="Genomic_DNA"/>
</dbReference>
<dbReference type="Pfam" id="PF13384">
    <property type="entry name" value="HTH_23"/>
    <property type="match status" value="1"/>
</dbReference>
<evidence type="ECO:0000313" key="4">
    <source>
        <dbReference type="Proteomes" id="UP001148838"/>
    </source>
</evidence>
<comment type="caution">
    <text evidence="3">The sequence shown here is derived from an EMBL/GenBank/DDBJ whole genome shotgun (WGS) entry which is preliminary data.</text>
</comment>